<comment type="caution">
    <text evidence="1">The sequence shown here is derived from an EMBL/GenBank/DDBJ whole genome shotgun (WGS) entry which is preliminary data.</text>
</comment>
<name>A0A4R6TBB5_9FLAO</name>
<organism evidence="1 2">
    <name type="scientific">Tenacibaculum caenipelagi</name>
    <dbReference type="NCBI Taxonomy" id="1325435"/>
    <lineage>
        <taxon>Bacteria</taxon>
        <taxon>Pseudomonadati</taxon>
        <taxon>Bacteroidota</taxon>
        <taxon>Flavobacteriia</taxon>
        <taxon>Flavobacteriales</taxon>
        <taxon>Flavobacteriaceae</taxon>
        <taxon>Tenacibaculum</taxon>
    </lineage>
</organism>
<reference evidence="1 2" key="1">
    <citation type="submission" date="2019-03" db="EMBL/GenBank/DDBJ databases">
        <title>Genomic Encyclopedia of Type Strains, Phase III (KMG-III): the genomes of soil and plant-associated and newly described type strains.</title>
        <authorList>
            <person name="Whitman W."/>
        </authorList>
    </citation>
    <scope>NUCLEOTIDE SEQUENCE [LARGE SCALE GENOMIC DNA]</scope>
    <source>
        <strain evidence="1 2">CECT 8283</strain>
    </source>
</reference>
<gene>
    <name evidence="1" type="ORF">DFQ07_1903</name>
</gene>
<dbReference type="Proteomes" id="UP000295390">
    <property type="component" value="Unassembled WGS sequence"/>
</dbReference>
<proteinExistence type="predicted"/>
<keyword evidence="2" id="KW-1185">Reference proteome</keyword>
<sequence length="81" mass="8662">MTEIKTLIFSLSFILAPLLTNQPISKGKDSKGKEPKVTICHVPPGNPSNVHSITISKNAVEAHLAHGDFFGNCGGGTEQQY</sequence>
<protein>
    <submittedName>
        <fullName evidence="1">Uncharacterized protein</fullName>
    </submittedName>
</protein>
<dbReference type="RefSeq" id="WP_133536105.1">
    <property type="nucleotide sequence ID" value="NZ_SNYH01000004.1"/>
</dbReference>
<accession>A0A4R6TBB5</accession>
<evidence type="ECO:0000313" key="2">
    <source>
        <dbReference type="Proteomes" id="UP000295390"/>
    </source>
</evidence>
<dbReference type="EMBL" id="SNYH01000004">
    <property type="protein sequence ID" value="TDQ25481.1"/>
    <property type="molecule type" value="Genomic_DNA"/>
</dbReference>
<evidence type="ECO:0000313" key="1">
    <source>
        <dbReference type="EMBL" id="TDQ25481.1"/>
    </source>
</evidence>
<dbReference type="AlphaFoldDB" id="A0A4R6TBB5"/>
<dbReference type="OrthoDB" id="1269406at2"/>